<dbReference type="Proteomes" id="UP000593578">
    <property type="component" value="Unassembled WGS sequence"/>
</dbReference>
<evidence type="ECO:0000259" key="1">
    <source>
        <dbReference type="Pfam" id="PF01965"/>
    </source>
</evidence>
<dbReference type="SUPFAM" id="SSF52317">
    <property type="entry name" value="Class I glutamine amidotransferase-like"/>
    <property type="match status" value="1"/>
</dbReference>
<dbReference type="PANTHER" id="PTHR48094">
    <property type="entry name" value="PROTEIN/NUCLEIC ACID DEGLYCASE DJ-1-RELATED"/>
    <property type="match status" value="1"/>
</dbReference>
<dbReference type="InterPro" id="IPR006287">
    <property type="entry name" value="DJ-1"/>
</dbReference>
<dbReference type="NCBIfam" id="TIGR01383">
    <property type="entry name" value="not_thiJ"/>
    <property type="match status" value="1"/>
</dbReference>
<dbReference type="Pfam" id="PF01965">
    <property type="entry name" value="DJ-1_PfpI"/>
    <property type="match status" value="1"/>
</dbReference>
<proteinExistence type="predicted"/>
<comment type="caution">
    <text evidence="2">The sequence shown here is derived from an EMBL/GenBank/DDBJ whole genome shotgun (WGS) entry which is preliminary data.</text>
</comment>
<evidence type="ECO:0000313" key="2">
    <source>
        <dbReference type="EMBL" id="MBA0596591.1"/>
    </source>
</evidence>
<dbReference type="InterPro" id="IPR029062">
    <property type="entry name" value="Class_I_gatase-like"/>
</dbReference>
<dbReference type="GO" id="GO:0005737">
    <property type="term" value="C:cytoplasm"/>
    <property type="evidence" value="ECO:0007669"/>
    <property type="project" value="TreeGrafter"/>
</dbReference>
<dbReference type="InterPro" id="IPR050325">
    <property type="entry name" value="Prot/Nucl_acid_deglycase"/>
</dbReference>
<dbReference type="CDD" id="cd03135">
    <property type="entry name" value="GATase1_DJ-1"/>
    <property type="match status" value="1"/>
</dbReference>
<feature type="domain" description="DJ-1/PfpI" evidence="1">
    <location>
        <begin position="45"/>
        <end position="151"/>
    </location>
</feature>
<name>A0A7J8Q4V3_GOSRA</name>
<organism evidence="2 3">
    <name type="scientific">Gossypium raimondii</name>
    <name type="common">Peruvian cotton</name>
    <name type="synonym">Gossypium klotzschianum subsp. raimondii</name>
    <dbReference type="NCBI Taxonomy" id="29730"/>
    <lineage>
        <taxon>Eukaryota</taxon>
        <taxon>Viridiplantae</taxon>
        <taxon>Streptophyta</taxon>
        <taxon>Embryophyta</taxon>
        <taxon>Tracheophyta</taxon>
        <taxon>Spermatophyta</taxon>
        <taxon>Magnoliopsida</taxon>
        <taxon>eudicotyledons</taxon>
        <taxon>Gunneridae</taxon>
        <taxon>Pentapetalae</taxon>
        <taxon>rosids</taxon>
        <taxon>malvids</taxon>
        <taxon>Malvales</taxon>
        <taxon>Malvaceae</taxon>
        <taxon>Malvoideae</taxon>
        <taxon>Gossypium</taxon>
    </lineage>
</organism>
<dbReference type="InterPro" id="IPR002818">
    <property type="entry name" value="DJ-1/PfpI"/>
</dbReference>
<dbReference type="Gene3D" id="3.40.50.880">
    <property type="match status" value="1"/>
</dbReference>
<protein>
    <recommendedName>
        <fullName evidence="1">DJ-1/PfpI domain-containing protein</fullName>
    </recommendedName>
</protein>
<gene>
    <name evidence="2" type="ORF">Gorai_013405</name>
</gene>
<dbReference type="GO" id="GO:1903189">
    <property type="term" value="P:glyoxal metabolic process"/>
    <property type="evidence" value="ECO:0007669"/>
    <property type="project" value="TreeGrafter"/>
</dbReference>
<dbReference type="AlphaFoldDB" id="A0A7J8Q4V3"/>
<accession>A0A7J8Q4V3</accession>
<feature type="non-terminal residue" evidence="2">
    <location>
        <position position="153"/>
    </location>
</feature>
<reference evidence="2 3" key="1">
    <citation type="journal article" date="2019" name="Genome Biol. Evol.">
        <title>Insights into the evolution of the New World diploid cottons (Gossypium, subgenus Houzingenia) based on genome sequencing.</title>
        <authorList>
            <person name="Grover C.E."/>
            <person name="Arick M.A. 2nd"/>
            <person name="Thrash A."/>
            <person name="Conover J.L."/>
            <person name="Sanders W.S."/>
            <person name="Peterson D.G."/>
            <person name="Frelichowski J.E."/>
            <person name="Scheffler J.A."/>
            <person name="Scheffler B.E."/>
            <person name="Wendel J.F."/>
        </authorList>
    </citation>
    <scope>NUCLEOTIDE SEQUENCE [LARGE SCALE GENOMIC DNA]</scope>
    <source>
        <strain evidence="2">8</strain>
        <tissue evidence="2">Leaf</tissue>
    </source>
</reference>
<dbReference type="PANTHER" id="PTHR48094:SF12">
    <property type="entry name" value="PARKINSON DISEASE PROTEIN 7 HOMOLOG"/>
    <property type="match status" value="1"/>
</dbReference>
<evidence type="ECO:0000313" key="3">
    <source>
        <dbReference type="Proteomes" id="UP000593578"/>
    </source>
</evidence>
<dbReference type="EMBL" id="JABEZZ010000009">
    <property type="protein sequence ID" value="MBA0596591.1"/>
    <property type="molecule type" value="Genomic_DNA"/>
</dbReference>
<sequence length="153" mass="16273">MALLQLHHLTLHSLPFTPKLHHSRFSTRKYLRFSFSASASTTMAKQVLVPVANGTEPMEAVITIDVLRRSGAEVTVASVEKELRVDACHGVKIVADALVGDCKDTGFDLIALPGGMPGATNFKDCAVLESVVKKQAAEGRLYAAVCASPAVAL</sequence>